<feature type="transmembrane region" description="Helical" evidence="6">
    <location>
        <begin position="82"/>
        <end position="103"/>
    </location>
</feature>
<sequence length="119" mass="12796">MRGMAILMLYNLIGIAGNKLLHVPLPGNVIGMMLLAASLLAGWVKLAWLEQSAQYLLKHMMLFFAPTIVGVISYFGDIGAQWLPIVVNLFVSTALVMIVTGWVTGKLAAGSVEEEGDHG</sequence>
<reference evidence="7 8" key="1">
    <citation type="submission" date="2020-08" db="EMBL/GenBank/DDBJ databases">
        <title>Cohnella phylogeny.</title>
        <authorList>
            <person name="Dunlap C."/>
        </authorList>
    </citation>
    <scope>NUCLEOTIDE SEQUENCE [LARGE SCALE GENOMIC DNA]</scope>
    <source>
        <strain evidence="7 8">CBP 2801</strain>
    </source>
</reference>
<evidence type="ECO:0000256" key="2">
    <source>
        <dbReference type="ARBA" id="ARBA00022475"/>
    </source>
</evidence>
<feature type="transmembrane region" description="Helical" evidence="6">
    <location>
        <begin position="29"/>
        <end position="48"/>
    </location>
</feature>
<dbReference type="InterPro" id="IPR005538">
    <property type="entry name" value="LrgA/CidA"/>
</dbReference>
<protein>
    <submittedName>
        <fullName evidence="7">CidA/LrgA family protein</fullName>
    </submittedName>
</protein>
<keyword evidence="4 6" id="KW-1133">Transmembrane helix</keyword>
<dbReference type="PANTHER" id="PTHR33931">
    <property type="entry name" value="HOLIN-LIKE PROTEIN CIDA-RELATED"/>
    <property type="match status" value="1"/>
</dbReference>
<evidence type="ECO:0000313" key="8">
    <source>
        <dbReference type="Proteomes" id="UP000564644"/>
    </source>
</evidence>
<evidence type="ECO:0000256" key="1">
    <source>
        <dbReference type="ARBA" id="ARBA00004651"/>
    </source>
</evidence>
<keyword evidence="8" id="KW-1185">Reference proteome</keyword>
<evidence type="ECO:0000256" key="6">
    <source>
        <dbReference type="SAM" id="Phobius"/>
    </source>
</evidence>
<gene>
    <name evidence="7" type="ORF">H7C18_21370</name>
</gene>
<dbReference type="GO" id="GO:0005886">
    <property type="term" value="C:plasma membrane"/>
    <property type="evidence" value="ECO:0007669"/>
    <property type="project" value="UniProtKB-SubCell"/>
</dbReference>
<keyword evidence="5 6" id="KW-0472">Membrane</keyword>
<comment type="subcellular location">
    <subcellularLocation>
        <location evidence="1">Cell membrane</location>
        <topology evidence="1">Multi-pass membrane protein</topology>
    </subcellularLocation>
</comment>
<keyword evidence="3 6" id="KW-0812">Transmembrane</keyword>
<name>A0A7X0VZ01_9BACL</name>
<dbReference type="AlphaFoldDB" id="A0A7X0VZ01"/>
<keyword evidence="2" id="KW-1003">Cell membrane</keyword>
<dbReference type="Pfam" id="PF03788">
    <property type="entry name" value="LrgA"/>
    <property type="match status" value="1"/>
</dbReference>
<proteinExistence type="predicted"/>
<evidence type="ECO:0000256" key="3">
    <source>
        <dbReference type="ARBA" id="ARBA00022692"/>
    </source>
</evidence>
<evidence type="ECO:0000256" key="5">
    <source>
        <dbReference type="ARBA" id="ARBA00023136"/>
    </source>
</evidence>
<evidence type="ECO:0000313" key="7">
    <source>
        <dbReference type="EMBL" id="MBB6733478.1"/>
    </source>
</evidence>
<dbReference type="Proteomes" id="UP000564644">
    <property type="component" value="Unassembled WGS sequence"/>
</dbReference>
<accession>A0A7X0VZ01</accession>
<feature type="transmembrane region" description="Helical" evidence="6">
    <location>
        <begin position="55"/>
        <end position="76"/>
    </location>
</feature>
<organism evidence="7 8">
    <name type="scientific">Cohnella zeiphila</name>
    <dbReference type="NCBI Taxonomy" id="2761120"/>
    <lineage>
        <taxon>Bacteria</taxon>
        <taxon>Bacillati</taxon>
        <taxon>Bacillota</taxon>
        <taxon>Bacilli</taxon>
        <taxon>Bacillales</taxon>
        <taxon>Paenibacillaceae</taxon>
        <taxon>Cohnella</taxon>
    </lineage>
</organism>
<dbReference type="PANTHER" id="PTHR33931:SF2">
    <property type="entry name" value="HOLIN-LIKE PROTEIN CIDA"/>
    <property type="match status" value="1"/>
</dbReference>
<dbReference type="EMBL" id="JACJVO010000027">
    <property type="protein sequence ID" value="MBB6733478.1"/>
    <property type="molecule type" value="Genomic_DNA"/>
</dbReference>
<evidence type="ECO:0000256" key="4">
    <source>
        <dbReference type="ARBA" id="ARBA00022989"/>
    </source>
</evidence>
<dbReference type="RefSeq" id="WP_185131137.1">
    <property type="nucleotide sequence ID" value="NZ_JACJVO010000027.1"/>
</dbReference>
<comment type="caution">
    <text evidence="7">The sequence shown here is derived from an EMBL/GenBank/DDBJ whole genome shotgun (WGS) entry which is preliminary data.</text>
</comment>